<evidence type="ECO:0008006" key="4">
    <source>
        <dbReference type="Google" id="ProtNLM"/>
    </source>
</evidence>
<evidence type="ECO:0000313" key="3">
    <source>
        <dbReference type="Proteomes" id="UP000809431"/>
    </source>
</evidence>
<feature type="signal peptide" evidence="1">
    <location>
        <begin position="1"/>
        <end position="22"/>
    </location>
</feature>
<evidence type="ECO:0000313" key="2">
    <source>
        <dbReference type="EMBL" id="MBM3116969.1"/>
    </source>
</evidence>
<accession>A0ABS2BMX4</accession>
<protein>
    <recommendedName>
        <fullName evidence="4">DUF5666 domain-containing protein</fullName>
    </recommendedName>
</protein>
<comment type="caution">
    <text evidence="2">The sequence shown here is derived from an EMBL/GenBank/DDBJ whole genome shotgun (WGS) entry which is preliminary data.</text>
</comment>
<dbReference type="Proteomes" id="UP000809431">
    <property type="component" value="Unassembled WGS sequence"/>
</dbReference>
<feature type="chain" id="PRO_5047250576" description="DUF5666 domain-containing protein" evidence="1">
    <location>
        <begin position="23"/>
        <end position="107"/>
    </location>
</feature>
<sequence>MRTLAWFAIPVLAAVPLLAACAAPGYTVGQTVTADGTLVLIGNEPFPVPTLLTTTQQWELSALQKAQYVPLQNKTVRVRGVVERTPSSGALRPRLKVIEISEQTDAK</sequence>
<evidence type="ECO:0000256" key="1">
    <source>
        <dbReference type="SAM" id="SignalP"/>
    </source>
</evidence>
<dbReference type="RefSeq" id="WP_203539197.1">
    <property type="nucleotide sequence ID" value="NZ_JAESND010000007.1"/>
</dbReference>
<reference evidence="2 3" key="1">
    <citation type="submission" date="2021-01" db="EMBL/GenBank/DDBJ databases">
        <title>Draft Genome Sequence and Polyhydroxyalkanoate Biosynthetic Potential of Jeongeupia naejangsanensis Type Strain DSM 24253.</title>
        <authorList>
            <person name="Turrini P."/>
            <person name="Artuso I."/>
            <person name="Lugli G.A."/>
            <person name="Frangipani E."/>
            <person name="Ventura M."/>
            <person name="Visca P."/>
        </authorList>
    </citation>
    <scope>NUCLEOTIDE SEQUENCE [LARGE SCALE GENOMIC DNA]</scope>
    <source>
        <strain evidence="2 3">DSM 24253</strain>
    </source>
</reference>
<keyword evidence="3" id="KW-1185">Reference proteome</keyword>
<dbReference type="EMBL" id="JAESND010000007">
    <property type="protein sequence ID" value="MBM3116969.1"/>
    <property type="molecule type" value="Genomic_DNA"/>
</dbReference>
<organism evidence="2 3">
    <name type="scientific">Jeongeupia naejangsanensis</name>
    <dbReference type="NCBI Taxonomy" id="613195"/>
    <lineage>
        <taxon>Bacteria</taxon>
        <taxon>Pseudomonadati</taxon>
        <taxon>Pseudomonadota</taxon>
        <taxon>Betaproteobacteria</taxon>
        <taxon>Neisseriales</taxon>
        <taxon>Chitinibacteraceae</taxon>
        <taxon>Jeongeupia</taxon>
    </lineage>
</organism>
<proteinExistence type="predicted"/>
<name>A0ABS2BMX4_9NEIS</name>
<gene>
    <name evidence="2" type="ORF">JMJ54_14130</name>
</gene>
<dbReference type="PROSITE" id="PS51257">
    <property type="entry name" value="PROKAR_LIPOPROTEIN"/>
    <property type="match status" value="1"/>
</dbReference>
<keyword evidence="1" id="KW-0732">Signal</keyword>